<reference evidence="2 3" key="1">
    <citation type="submission" date="2020-10" db="EMBL/GenBank/DDBJ databases">
        <title>Connecting structure to function with the recovery of over 1000 high-quality activated sludge metagenome-assembled genomes encoding full-length rRNA genes using long-read sequencing.</title>
        <authorList>
            <person name="Singleton C.M."/>
            <person name="Petriglieri F."/>
            <person name="Kristensen J.M."/>
            <person name="Kirkegaard R.H."/>
            <person name="Michaelsen T.Y."/>
            <person name="Andersen M.H."/>
            <person name="Karst S.M."/>
            <person name="Dueholm M.S."/>
            <person name="Nielsen P.H."/>
            <person name="Albertsen M."/>
        </authorList>
    </citation>
    <scope>NUCLEOTIDE SEQUENCE [LARGE SCALE GENOMIC DNA]</scope>
    <source>
        <strain evidence="2">Ribe_18-Q3-R11-54_MAXAC.273</strain>
    </source>
</reference>
<feature type="domain" description="HYR-like" evidence="1">
    <location>
        <begin position="4277"/>
        <end position="4346"/>
    </location>
</feature>
<feature type="domain" description="HYR-like" evidence="1">
    <location>
        <begin position="1906"/>
        <end position="1976"/>
    </location>
</feature>
<feature type="domain" description="HYR-like" evidence="1">
    <location>
        <begin position="2134"/>
        <end position="2204"/>
    </location>
</feature>
<organism evidence="2 3">
    <name type="scientific">Candidatus Opimibacter skivensis</name>
    <dbReference type="NCBI Taxonomy" id="2982028"/>
    <lineage>
        <taxon>Bacteria</taxon>
        <taxon>Pseudomonadati</taxon>
        <taxon>Bacteroidota</taxon>
        <taxon>Saprospiria</taxon>
        <taxon>Saprospirales</taxon>
        <taxon>Saprospiraceae</taxon>
        <taxon>Candidatus Opimibacter</taxon>
    </lineage>
</organism>
<feature type="domain" description="HYR-like" evidence="1">
    <location>
        <begin position="3806"/>
        <end position="3878"/>
    </location>
</feature>
<feature type="domain" description="HYR-like" evidence="1">
    <location>
        <begin position="3885"/>
        <end position="3955"/>
    </location>
</feature>
<feature type="domain" description="HYR-like" evidence="1">
    <location>
        <begin position="1754"/>
        <end position="1824"/>
    </location>
</feature>
<dbReference type="InterPro" id="IPR025667">
    <property type="entry name" value="SprB_repeat"/>
</dbReference>
<dbReference type="Gene3D" id="2.60.40.740">
    <property type="match status" value="1"/>
</dbReference>
<feature type="domain" description="HYR-like" evidence="1">
    <location>
        <begin position="1298"/>
        <end position="1368"/>
    </location>
</feature>
<sequence>MAIKNMPGRVVYSIDNQSFIDLKKDRWMTVFGLLFWLPLRRLALLLPDLKRIFIPLFSFALFFLNSDNSFAGIYGNPILETVVNTFTGKSKTVSTDIVNNPNSAALPLCTITINPAWLFPVQTTCNGGADGNIVFDPGGPIPGATGILTYDWDLVGTPGNDVFSDDGSPQIDSIPAGFYTIIVTDALGCTGSATIEVENAPPIVITTLVGNVNCFGQSTGSIQITSITGPPGTITYDWDFTGTAFNDDYDVLPLQNGDDEDISGLAAGTYNLVITVQDDPFFPSYTCTYTQSFVVTQPASALTVNVPDFALPCFGNTTTLTATPAGGTSAYSYNWSNISTPPGTNEGSTDGPVGVGNYIITVTDSKGCTATDVAFVTQPASALSVSTTGSTIACNNNTGTVTANPSGGTSAYTYLWTPGGSTNQTVTGLNGGTYTVTVTDANGCTQTAQATVTVTPPFFTMPPNGSSTVPCLANALVVPTPPVVLDNCGTALTIVGPVVGASPTCSGTKIYTWTYTDPVTLITGTYTYTYTVLTPTYTLPANGSSTVACPALATVPTPPVVTDNCGNIITPSAGVPSATPACSGTKTWTFTYTGCDGIPNNWIYTYTISPPVVTIPAGGSSTVACAANATSPAAPTVVDNCGRTLTVSAGVPSADPPCAGTKTWTFTYTACDNSTYPWVYTYTISPPVVTMPAGSSSTVACPALAIAPTPPTVTDNCGRTLTISAGVPGADPACVGTKIWTFTYTACDNTTYPWVYTYTISAPTVTLPANGSSTVACPALATAPTPPTVTDNCGRSITPSAGVSSADPPCAGTKTWTFNYIDCNGTSHPWVYTYTISAPTVTLPAGGSSTVACPALATAPTPPTVTDNCGRSITPSAGVPSANPPCGGPKTWTFTYTACDGTPYNWVYTYTISAPTFTVPAGGSSTVACPVLAVAPTPPTVIDNCGNTITPSAGVPSATPACSGTKTWTFTYTGCSGPPVNWVYTYTISPPTVTMPAAGASTVACAALATAPTPPAVTDNCARALTISAGVPSADPACAGTKTWTFTYTACDATTYPWVYTYTISPPTVTMPAGGSSTVACPALAIAPTPPVVNDNCGRALTISAGVPSADPACAGTKTWTFTYTACDNTTYPWVYTYTISPPTVTLPAGGSSTVACPALATAPTPPTVTDNCGRSITPSAGVASPDPACAGTKTWTFTYTDCNGTPHPWVYTYTISAPTVTLPPGGSSTVPCASNATAPTPPVVTDNCGRSITPSAGVPSVNPVCGGTKTWTFTYTDCNGTPHNWVYTYTISVTGITLPPNGSSTVACPAVAIAPTPPTVTDACGNNITPSAGVPSATPACSGTKTWTFTYTGCDGIPLNWVYTYTISPPTVVLLPGGSSTVACVALATAPTPPGMTDNCGRALTISAGVPSADPACAGTKTWTFTYSACDGTTYPWIYTYTISPPTVTMPAGGSSTVACPALATAPTPPTVTDNCGRTLTVSAGVPSADPACAGTKTWTFTYTACDNTTYPWVYTYTISPPTVILPAGGSSTVACPALATAPTPPTVTDNCGRSITPSAGVASPDPACAGTKTWTFTYTDCNGTPHPWVYTYTISPPTVTLPAGGASTVPCASNAVAPTPPVVTDNCGRSITPSAGVPSVNPVCGGTKTWTFTYTDCNGTPHNWVYTYTISVTGITLPANGSSTVACPALATAPTPPTVVDACGNTITPSAGVPSAIPACSGTMTWTFTYTGCDGIPLNWVYTYTISPPIVTMPAAGSSTVACVALASAPTPPAVTDNCGRALTISAGVPSADPLCAGTKTWTFTYTACDATTYPWVYTYTISPPTVTMPGGGSSTVACPALATAPTPPTVTDNCGRTLTVSAGVPSVDPPCAGTKTWTFTYTACDNTTYPWVYTYTISAPTVTLPAGGSSTVACPALATAPTPPTVTDNCGRSITPSAGVPSADPPCAGTKTWTFNYVDCNGTSHPWVYTYTISAPTVTLPPGGASTVPCVSNAVAPTPPVVTDNCGRSITPSAGVPSVNPVCGGTKTWTFTYTDCNGTPHNWVYTYTISVTGITLPANGSSTVSCPALATAPTPPTVVDACGNTITPSAGVPSAIPACSGTMTWTFTYTGCDGIPLSWVYTYTISPPIVTMPAAGSSTVACVALATAPTPPAVTDNCGRALTISAGVPSADPLCAGTKTWTFTYTACDNSTYPWVYTYTISPPTVTMPAGGSSTVACPALATAPTPPTVTDNCGRTLTISAGVASADPPCAGTKTWTFTYTACDNTTYPWVYTYTISAPTVTLPANGSSTVACPALATAPTPPTVTDNCGRSITPSAGVPGADPPCAGTKTWTFNYVDCNGTSHPWVYTYTISAPTVTLPAPGASTVPCTSDAVAPTPPVVTDNCGRSITPSAGVPSANPACGGTKTWTFTYTDCNGTPHNWVYTYTITPPSITLPPGGSSTVACPALATAPTPPTVTDNCGNNITPSAGVPSANPPCAGTKTWTFTYTGCDGIPLNWVYTYTISPPTVTMPAGGASTVACVALATAPIPPAVTDNCGRALTISAGVASADPPCAGTKTWTFTYTACDNTTYPWIYTYTISPPTVTMPAGGSSTVACPALATAPTPPAVTDNCGRALTISAGVASADPPCAGTKTWTFTYTACDNSTYPWVYTYTISPPTVTLPAGGSSTVACPALATSPTPPAVTDNCGRSITPSAGVPSADPPCAGTKTWTFTYTACDGTPYNWVYTYTISAPTVSLPAPGASTVPCISDAVPPTPPVVTDNCGRSITPSAGVPSANPACGGSKTWTFTYTDCNGTPHNWVYTYTITPPSLTLPPNGSSTVACPALATAPTPPTVTDNCGNNITPSAGVPSADPPCAGTKTWTFTYTGCDGIPLNWVYTYTISPPTVTIPAGGASTVACVALATAPTPPAVTDNCGRLLTISAGVASADPPCAGTKTWTYTYTACDNSTYPWVYTYTISPPTVTMPAGGSSTVACPALATAPTPPAVTDNCGRPLTISAGVASADPPCAGTKTWTFTYTACDNSTYPWVYTYTIGAPTVTLPAGGSSTVACPALATVPTPPAVTDNCGRTITPSAGVPSADPPCAGPKTWTFTYTACDGTPYNWVYTYTISAPTVTLPAPGASTVPCLSDAVAPVPPAVTDNCGRSITPSAGVPGANPTCGGTKTWTFTYTACNGTPYNWVYTYTIPPPAFTLPAGGSSTVACVALATVPTPPAVVDNCGNTITPPAGVPSADPPCAGTKTWTFTYTGCDGIPVNWVYTYTISAPIVTLPAGGSSTVACVSSATAPTAPVVLDNCGRTLTVSAGVPSADPPCAGTKTWTFTYTACDGSTYPWVYTYTISPPVVTIPAGGSSTVACLALATAPTPPTVLDNCGRTLTVSAGVPGVDPPCAGTKTWTFTYTACDGSTYPWVYTYTISAPTVTLPVGGSSTVACPALATAPTPPAATDNCGNTLTPSAGVPSADPPCAGTKTWTFTYTACDGSTYPWVYTYTISAPTVTLPAPGASTVPCLSDAVAPAPPAVTDNCGRAIIPSAGVPGTDPTCAGTKTWTFTYTACNGTPYNWVYTYTIPAPTFTLPAPGSSTVACVALAVAPTPPTVVDNCGNTIPSPIGVPSADPSCAGTKTWTFTFVGCDGTPVNWVYTYTISPPVVTMPAGGSSNVACIANATLPSAPTIMDNCGRTLTVSAGVPGADPICSGPKTWTFTYTACDGSTYPWVYTYTVDPPTTGFPPNGGSTVACISDAQVVPTPPTAVNSCGDPLTVTGPVIGPDPVCSGTKTYTWTYMDCTGISSQWIYTYTISPSSFTLPANAGSTVACIINAQTTPIPPVVNSNCGVPLTVVGPLVGPDPVCSGTKIYTWTYMDCSGNSAPWVYTYTISPPTLSLPPNAGSTVSCVADAQIVPTPPTVNNSCGDPVIPTGPVVSADPLCSGTKTYTWTYLDCTGISMQWVYTYTINTPSIVLPPNDGSTVPCLSDAQVVPIPPTVNTSCNNPILPTGPVVSPDPVCAGTKTYTWTYADCNGGSMQWIYTYTIPASTFSLPPNDGSTVTCISDAQVVPVPPNVSNTCGSPVTPTGPVVGADPVCSGTKAYTWTYTDCAGTNFNWVFTYTITGNTGPVFANPPANVTVSCITDVPSSIMLSFTDDCTPSTPVAAVDSPIMGSCPATITRTWSFTDDCGFLGTTSQTITIDDTTPPTASNPAPINLAGCNASVPAPDVTVVTDEADNCTASVVAFINDVTSLVGCTETTIRNYSVTDGCNNSIIVSQTITRTLDTTPPVISPAPADLTVACLTQVPPMISLTYTDNCSPGGTLVGTETGPSGMPLTIIRTWTFTDACGNPATQTQTITITGSLIPNTATGSFCTGGSVVINGEVYNTPGNFLDTIPSTTGGCDTLLSITITELPIPVTNLSDSYCNGDTYILPDGSTTTSAGSFGPFTFTAANGCDSLVNVTLTLNQSTTGNVSHIGCIGDGFSIVVNGTTYDENLPMGVETLDHASANGCDSIVTINLVFNATVTGQENYSGCEGDGYSVVVNGTVYNEANPDGMETLTNVNGCDSVVTINLVFAPVQPVVIDPVGPLCTDGAPVTLTVTPAGGTWSGAVNSNQFDPSILGIGLHQVIYSINQGACSDADTIYISVYQMTIACQAVTDESAPGANDGSGMVTVSGGIAPYLISWTGPVSGNFNLLADGSHTITGLGGGVYTIVVQDDSGCTTTCQFVINSNIPCLTVIDNINVQDASCAGSNNGGILVTASGGQIPFEYSLDGVNFQLLNVFANLAPGNYTLFVRDGTGCVVSQPFTIGVGPGPTINVDLTTNASCGVANGSVTLSGSFGLPPYSFSIDGINYTLNGVFPGLNAGNYSGYLTDNAGCSDTIPFSIIADGAPVIDAVNVVDAACGQSNGSITIQASGGQGVLMYSIDGTNFQTSPVFNGLAAGPYPIFVKDESGCQVTGNTTVPNANGPAISGVDTEDATCGNNDGKITIHATGTPPLTYSINGTTYFASEIFMNLAAGNYTVYVKDGNSCVQSQPVTLNTTNGPHINGVVVIDTKCGDDNGMITVNAAGGVGVLEYFFNGISNGNDNVQDNLPADVYDIDVVDENGCSVSTQVTVDPSVKPDFDVYITPAHCGRADGIIELDPTDGTAPFMYSFNGGPFGPILTFPGHISDFYTVAIKDAKGCITEKDVFLFEDIAPKITGVAKTDATCGMADGTITVTATGIAPLMYSIALPFYQLSNVFDPVAPGTYTVTVKDQFGCTDEATITIAPKPAPVINNVIVVPTDCGSSTGTITIQANGGVAPLMYALNNGPFGSSPIFTGLGSATYTVKVKGANGCEVSQDVTVMSIGAETSTINDAFCAGDDYVIAGNTYTLPGTYTITLANGAANGCDSIITLNLSMNPLKTKNLPVTICANEVYTLNGIDYSTAGSYLIDTIPAAVGCDTIRTLVLTVSPLKTKTIAVTICANEVYTINGIGYSTPGQYLIDTVAAAVGCDTIRTLDLTVNPLEATTLNVSICNGEVYTINGMNYSVSGQYLIDTIPAAIGCDSIRTLNLTVSNYIYGDINASICQGDVYTINGMNYTVAGQYVIDTIVVAASCDTIRTLNLTVDPLPQANAGNDQQLDCNVQSVVLNGVATGGTPHWTGPDINAGNADQLTPSVTLAGTYYLTVTSPNNCTAIDSAVITLDPSSVVATATVDTFLSCDIDTVVLQAGPIGPNLIYQWSGPDINASNEHLVNPIVTIAGTYTLVVTNTVTNCVSLPVNVNVVDLTQNIVAIIQDPTNLTCFSTFVDLNTSGSSVGVNIAYIWFDESGNILSSSPFLQVTSGGMFTFQVIDTISGCFDDTSVFVKDLQAYPPIAAGNPQQIDCNHPTAILNEGAVNNLPNVIFHWDGPPGGILTSPTLLSITVGAGGEYIISATDTITGCVNSDSVLVTDLSQLPFIEIQLVEQFTCVDSTALINVGTSEVGPDIHYEWNGPQTNGVIATFIEPKLPGMYYLTVANDATGCSSLDSILLELPDFPVGVQVDLTIPLCQGDLSGSLLVDTVSGGTPVYMYSIDGLPLQSSTLFDQLMAGNHSLVVVDANGCSYEESFTIPEGEKLTINIGADLQLELGDSFQLSASVNLPWSQIDSIVWASPLHLSCTYCIDPTLYGLLNEIITATVYAGGCIDSDALSLRVDVDANVYIPNVFSPNNDGINDVVTVFADHRVKKVVYLEIFDRWGNQVFVANNFPPNDLTFGWNGTFKHKPMNPAVFAYIAKVELINGVQIPFKGDITLLR</sequence>
<feature type="domain" description="HYR-like" evidence="1">
    <location>
        <begin position="3426"/>
        <end position="3496"/>
    </location>
</feature>
<feature type="domain" description="HYR-like" evidence="1">
    <location>
        <begin position="2210"/>
        <end position="2280"/>
    </location>
</feature>
<feature type="domain" description="HYR-like" evidence="1">
    <location>
        <begin position="4038"/>
        <end position="4109"/>
    </location>
</feature>
<feature type="domain" description="HYR-like" evidence="1">
    <location>
        <begin position="1602"/>
        <end position="1672"/>
    </location>
</feature>
<feature type="domain" description="HYR-like" evidence="1">
    <location>
        <begin position="2058"/>
        <end position="2128"/>
    </location>
</feature>
<feature type="domain" description="HYR-like" evidence="1">
    <location>
        <begin position="1678"/>
        <end position="1748"/>
    </location>
</feature>
<dbReference type="InterPro" id="IPR026341">
    <property type="entry name" value="T9SS_type_B"/>
</dbReference>
<feature type="domain" description="HYR-like" evidence="1">
    <location>
        <begin position="2514"/>
        <end position="2584"/>
    </location>
</feature>
<feature type="domain" description="HYR-like" evidence="1">
    <location>
        <begin position="1982"/>
        <end position="2052"/>
    </location>
</feature>
<evidence type="ECO:0000259" key="1">
    <source>
        <dbReference type="Pfam" id="PF23237"/>
    </source>
</evidence>
<feature type="domain" description="HYR-like" evidence="1">
    <location>
        <begin position="2666"/>
        <end position="2736"/>
    </location>
</feature>
<gene>
    <name evidence="2" type="ORF">IPP15_14660</name>
</gene>
<feature type="domain" description="HYR-like" evidence="1">
    <location>
        <begin position="2818"/>
        <end position="2888"/>
    </location>
</feature>
<comment type="caution">
    <text evidence="2">The sequence shown here is derived from an EMBL/GenBank/DDBJ whole genome shotgun (WGS) entry which is preliminary data.</text>
</comment>
<feature type="domain" description="HYR-like" evidence="1">
    <location>
        <begin position="3197"/>
        <end position="3268"/>
    </location>
</feature>
<dbReference type="EMBL" id="JADKGY010000022">
    <property type="protein sequence ID" value="MBK9983597.1"/>
    <property type="molecule type" value="Genomic_DNA"/>
</dbReference>
<feature type="domain" description="HYR-like" evidence="1">
    <location>
        <begin position="690"/>
        <end position="760"/>
    </location>
</feature>
<feature type="domain" description="HYR-like" evidence="1">
    <location>
        <begin position="2894"/>
        <end position="2964"/>
    </location>
</feature>
<feature type="domain" description="HYR-like" evidence="1">
    <location>
        <begin position="2590"/>
        <end position="2660"/>
    </location>
</feature>
<evidence type="ECO:0000313" key="3">
    <source>
        <dbReference type="Proteomes" id="UP000808337"/>
    </source>
</evidence>
<accession>A0A9D7SV04</accession>
<feature type="domain" description="HYR-like" evidence="1">
    <location>
        <begin position="1146"/>
        <end position="1216"/>
    </location>
</feature>
<evidence type="ECO:0000313" key="2">
    <source>
        <dbReference type="EMBL" id="MBK9983597.1"/>
    </source>
</evidence>
<feature type="domain" description="HYR-like" evidence="1">
    <location>
        <begin position="1450"/>
        <end position="1520"/>
    </location>
</feature>
<feature type="domain" description="HYR-like" evidence="1">
    <location>
        <begin position="3961"/>
        <end position="4032"/>
    </location>
</feature>
<feature type="domain" description="HYR-like" evidence="1">
    <location>
        <begin position="3122"/>
        <end position="3192"/>
    </location>
</feature>
<dbReference type="Pfam" id="PF13573">
    <property type="entry name" value="SprB"/>
    <property type="match status" value="4"/>
</dbReference>
<dbReference type="Pfam" id="PF23237">
    <property type="entry name" value="HYR_4C"/>
    <property type="match status" value="49"/>
</dbReference>
<feature type="domain" description="HYR-like" evidence="1">
    <location>
        <begin position="2362"/>
        <end position="2432"/>
    </location>
</feature>
<feature type="domain" description="HYR-like" evidence="1">
    <location>
        <begin position="538"/>
        <end position="608"/>
    </location>
</feature>
<dbReference type="NCBIfam" id="TIGR04131">
    <property type="entry name" value="Bac_Flav_CTERM"/>
    <property type="match status" value="1"/>
</dbReference>
<feature type="domain" description="HYR-like" evidence="1">
    <location>
        <begin position="842"/>
        <end position="912"/>
    </location>
</feature>
<feature type="domain" description="HYR-like" evidence="1">
    <location>
        <begin position="1379"/>
        <end position="1444"/>
    </location>
</feature>
<feature type="domain" description="HYR-like" evidence="1">
    <location>
        <begin position="1830"/>
        <end position="1900"/>
    </location>
</feature>
<feature type="domain" description="HYR-like" evidence="1">
    <location>
        <begin position="917"/>
        <end position="988"/>
    </location>
</feature>
<name>A0A9D7SV04_9BACT</name>
<proteinExistence type="predicted"/>
<feature type="domain" description="HYR-like" evidence="1">
    <location>
        <begin position="3350"/>
        <end position="3420"/>
    </location>
</feature>
<dbReference type="CDD" id="cd00146">
    <property type="entry name" value="PKD"/>
    <property type="match status" value="1"/>
</dbReference>
<feature type="domain" description="HYR-like" evidence="1">
    <location>
        <begin position="459"/>
        <end position="532"/>
    </location>
</feature>
<feature type="domain" description="HYR-like" evidence="1">
    <location>
        <begin position="3654"/>
        <end position="3724"/>
    </location>
</feature>
<feature type="domain" description="HYR-like" evidence="1">
    <location>
        <begin position="3732"/>
        <end position="3801"/>
    </location>
</feature>
<feature type="domain" description="HYR-like" evidence="1">
    <location>
        <begin position="3046"/>
        <end position="3116"/>
    </location>
</feature>
<feature type="domain" description="HYR-like" evidence="1">
    <location>
        <begin position="3502"/>
        <end position="3572"/>
    </location>
</feature>
<feature type="domain" description="HYR-like" evidence="1">
    <location>
        <begin position="2743"/>
        <end position="2812"/>
    </location>
</feature>
<feature type="domain" description="HYR-like" evidence="1">
    <location>
        <begin position="3274"/>
        <end position="3344"/>
    </location>
</feature>
<feature type="domain" description="HYR-like" evidence="1">
    <location>
        <begin position="1070"/>
        <end position="1140"/>
    </location>
</feature>
<feature type="domain" description="HYR-like" evidence="1">
    <location>
        <begin position="614"/>
        <end position="684"/>
    </location>
</feature>
<feature type="domain" description="HYR-like" evidence="1">
    <location>
        <begin position="1526"/>
        <end position="1596"/>
    </location>
</feature>
<protein>
    <submittedName>
        <fullName evidence="2">Gliding motility-associated C-terminal domain-containing protein</fullName>
    </submittedName>
</protein>
<feature type="domain" description="HYR-like" evidence="1">
    <location>
        <begin position="2438"/>
        <end position="2508"/>
    </location>
</feature>
<feature type="domain" description="HYR-like" evidence="1">
    <location>
        <begin position="766"/>
        <end position="836"/>
    </location>
</feature>
<feature type="domain" description="HYR-like" evidence="1">
    <location>
        <begin position="994"/>
        <end position="1064"/>
    </location>
</feature>
<feature type="domain" description="HYR-like" evidence="1">
    <location>
        <begin position="2970"/>
        <end position="3040"/>
    </location>
</feature>
<dbReference type="InterPro" id="IPR057078">
    <property type="entry name" value="HYR-4C"/>
</dbReference>
<dbReference type="Proteomes" id="UP000808337">
    <property type="component" value="Unassembled WGS sequence"/>
</dbReference>
<feature type="domain" description="HYR-like" evidence="1">
    <location>
        <begin position="1222"/>
        <end position="1292"/>
    </location>
</feature>
<dbReference type="Pfam" id="PF13585">
    <property type="entry name" value="CHU_C"/>
    <property type="match status" value="1"/>
</dbReference>
<feature type="domain" description="HYR-like" evidence="1">
    <location>
        <begin position="2286"/>
        <end position="2356"/>
    </location>
</feature>
<feature type="domain" description="HYR-like" evidence="1">
    <location>
        <begin position="3577"/>
        <end position="3648"/>
    </location>
</feature>